<dbReference type="Pfam" id="PF26282">
    <property type="entry name" value="Ig_TRAPPC9-Trs120_3rd"/>
    <property type="match status" value="1"/>
</dbReference>
<feature type="region of interest" description="Disordered" evidence="3">
    <location>
        <begin position="410"/>
        <end position="430"/>
    </location>
</feature>
<evidence type="ECO:0000256" key="3">
    <source>
        <dbReference type="SAM" id="MobiDB-lite"/>
    </source>
</evidence>
<feature type="domain" description="Trs120/TRAPPC9 first Ig-like" evidence="6">
    <location>
        <begin position="549"/>
        <end position="656"/>
    </location>
</feature>
<feature type="domain" description="Trs120/TRAPPC9 third Ig-like" evidence="7">
    <location>
        <begin position="881"/>
        <end position="996"/>
    </location>
</feature>
<dbReference type="InterPro" id="IPR058567">
    <property type="entry name" value="Ig_TRAPPC9_Trs120_3rd"/>
</dbReference>
<dbReference type="InterPro" id="IPR058564">
    <property type="entry name" value="TPR_TRAPPC9_Trs120"/>
</dbReference>
<feature type="domain" description="Trs120/TRAPPC9 N-terminal" evidence="4">
    <location>
        <begin position="9"/>
        <end position="197"/>
    </location>
</feature>
<dbReference type="AlphaFoldDB" id="A0A7I8LHC9"/>
<dbReference type="InterPro" id="IPR058565">
    <property type="entry name" value="Ig_TRAPPC9_Trs120_1st"/>
</dbReference>
<dbReference type="InterPro" id="IPR058563">
    <property type="entry name" value="Trs120_TRAPPC9_N"/>
</dbReference>
<evidence type="ECO:0000256" key="2">
    <source>
        <dbReference type="ARBA" id="ARBA00023034"/>
    </source>
</evidence>
<dbReference type="InterPro" id="IPR013935">
    <property type="entry name" value="Trs120_TRAPPC9"/>
</dbReference>
<dbReference type="InterPro" id="IPR058568">
    <property type="entry name" value="Ig_TRAPPC9_Trs120_4th"/>
</dbReference>
<protein>
    <submittedName>
        <fullName evidence="9">Uncharacterized protein</fullName>
    </submittedName>
</protein>
<proteinExistence type="predicted"/>
<gene>
    <name evidence="9" type="ORF">SI8410_16020109</name>
</gene>
<dbReference type="OrthoDB" id="27962at2759"/>
<sequence length="1135" mass="122994">MEPDVSMETGSMIRVAVLPVGGPVPPDQLRDYVSMLVRHQQVALSSISSFYMEHQKSPFTNQPWETGSLRFKFMVGGSPPSPWEDFQSNRKILAVVGICHCPSSPDLGLVSEQFTAACKGYASALVERCFAFCPSDSQLEDKFNKDRRIILFPPSDRKTQEFHMLTMVQDLAASLLMEFEKWVLSAESAGTILKTPLDSQASLSSEEFIKAKKKRLGRAQKTIGDYCLLAGSPLDANAHYTTAIELARLTGDVFWHAGALEGSVFALLVDRIDVRDPALEEEVKYRYFTVIQLYRRSFLPDNSRRISTVSFELEATLRLARFLCRHELAKEVVDLLMGAADGGKSLIDASDRLILYVEVARLFGTLGYHRKAAFFSRQVAQLYLQQDSAYAAISAMKVLSLTSKAYHIQSKRGDSNSGASPNEAKSTHAEGGKVHLQSIVSLFESQWSTLQMVVLREILMSSVRAGDPLAAWSAAARLLRFYYPLITPPGQSGLASSLANSAERLPQGTRCADPALPFVRLHSFPSHHPSQTDIVKRTPGKEDWWLGSAPSGPFIYTPFSKSPSTGGAAKHHNHHPPELTWVVGEPVHVLVELANPCGFDLTVDSIYLSAHSGNFDAFPVSLRLPPTSAKVVPLSGIPTGVGPVSIPGCVVHCFGVVTEHLFKDVDNLLQGAAQGLVISDPFRCCGLGKVKLAAPPAITAAPPLPLLVAHVVGGDGAAILYEGEVRDISLRLTNAGTVPVEQAHLSFSGKNQDAVVNAPYEALRSALPLLPGAEVSLQVTVKAWQLSPADRRSKQGASPLLVIYYAGPVAAAPGRRLAVPLQVSVSRGLRFVKARLLSMEIPARVSETLPAAAPPAGEEDGRRGGRLVKINPYRGSWGLRLLELELSNPTDEGFEVNVVVLPEGGAAAATDCSTTRIDRDYSARVLIPLEHFKLPVIDGSFLGKTERSAKAEVDACIDSLISKIKVRWRSGRSSRGELSIKEAAQAALQSSVMDVLLPDPLTFGFRLRRTGGAAIAASEMVPLEILVRNNTKELIKMDLTISCRDVAGNNCVDGDNATVLWAGVLSAIGLEVPPLEETAHGFSLYFMVPGEYTLLGAAVIEEATDMLRTRARTESPEEPIFCRGSPFHLHVTAAV</sequence>
<dbReference type="PANTHER" id="PTHR21512">
    <property type="entry name" value="TRAFFICKING PROTEIN PARTICLE COMPLEX SUBUNIT 9"/>
    <property type="match status" value="1"/>
</dbReference>
<accession>A0A7I8LHC9</accession>
<evidence type="ECO:0000313" key="10">
    <source>
        <dbReference type="Proteomes" id="UP000663760"/>
    </source>
</evidence>
<evidence type="ECO:0000259" key="8">
    <source>
        <dbReference type="Pfam" id="PF26283"/>
    </source>
</evidence>
<evidence type="ECO:0000259" key="5">
    <source>
        <dbReference type="Pfam" id="PF26251"/>
    </source>
</evidence>
<evidence type="ECO:0000259" key="7">
    <source>
        <dbReference type="Pfam" id="PF26282"/>
    </source>
</evidence>
<dbReference type="GO" id="GO:0005802">
    <property type="term" value="C:trans-Golgi network"/>
    <property type="evidence" value="ECO:0007669"/>
    <property type="project" value="TreeGrafter"/>
</dbReference>
<feature type="compositionally biased region" description="Polar residues" evidence="3">
    <location>
        <begin position="415"/>
        <end position="424"/>
    </location>
</feature>
<dbReference type="Pfam" id="PF26283">
    <property type="entry name" value="Ig_TRAPPC9-Trs120_4th"/>
    <property type="match status" value="1"/>
</dbReference>
<dbReference type="Pfam" id="PF26280">
    <property type="entry name" value="Ig_TRAPPC9-Trs120_2nd"/>
    <property type="match status" value="1"/>
</dbReference>
<dbReference type="EMBL" id="LR746279">
    <property type="protein sequence ID" value="CAA7409431.1"/>
    <property type="molecule type" value="Genomic_DNA"/>
</dbReference>
<evidence type="ECO:0000259" key="4">
    <source>
        <dbReference type="Pfam" id="PF08626"/>
    </source>
</evidence>
<evidence type="ECO:0000259" key="6">
    <source>
        <dbReference type="Pfam" id="PF26254"/>
    </source>
</evidence>
<name>A0A7I8LHC9_SPIIN</name>
<dbReference type="PANTHER" id="PTHR21512:SF5">
    <property type="entry name" value="TRAFFICKING PROTEIN PARTICLE COMPLEX SUBUNIT 9"/>
    <property type="match status" value="1"/>
</dbReference>
<dbReference type="Pfam" id="PF08626">
    <property type="entry name" value="TRAPPC9-Trs120"/>
    <property type="match status" value="2"/>
</dbReference>
<dbReference type="Pfam" id="PF26254">
    <property type="entry name" value="Ig_TRAPPC9-Trs120_1st"/>
    <property type="match status" value="1"/>
</dbReference>
<evidence type="ECO:0000313" key="9">
    <source>
        <dbReference type="EMBL" id="CAA7409431.1"/>
    </source>
</evidence>
<reference evidence="9" key="1">
    <citation type="submission" date="2020-02" db="EMBL/GenBank/DDBJ databases">
        <authorList>
            <person name="Scholz U."/>
            <person name="Mascher M."/>
            <person name="Fiebig A."/>
        </authorList>
    </citation>
    <scope>NUCLEOTIDE SEQUENCE</scope>
</reference>
<comment type="subcellular location">
    <subcellularLocation>
        <location evidence="1">Golgi apparatus</location>
    </subcellularLocation>
</comment>
<dbReference type="Pfam" id="PF26251">
    <property type="entry name" value="TPR_TRAPPC9-Trs120"/>
    <property type="match status" value="1"/>
</dbReference>
<evidence type="ECO:0000256" key="1">
    <source>
        <dbReference type="ARBA" id="ARBA00004555"/>
    </source>
</evidence>
<keyword evidence="10" id="KW-1185">Reference proteome</keyword>
<feature type="domain" description="Trs120/TRAPPC9 TPR region" evidence="5">
    <location>
        <begin position="345"/>
        <end position="499"/>
    </location>
</feature>
<feature type="domain" description="Trs120/TRAPPC9 fourth Ig-like" evidence="8">
    <location>
        <begin position="1014"/>
        <end position="1132"/>
    </location>
</feature>
<feature type="domain" description="Trs120/TRAPPC9 N-terminal" evidence="4">
    <location>
        <begin position="206"/>
        <end position="268"/>
    </location>
</feature>
<dbReference type="Proteomes" id="UP000663760">
    <property type="component" value="Chromosome 16"/>
</dbReference>
<organism evidence="9 10">
    <name type="scientific">Spirodela intermedia</name>
    <name type="common">Intermediate duckweed</name>
    <dbReference type="NCBI Taxonomy" id="51605"/>
    <lineage>
        <taxon>Eukaryota</taxon>
        <taxon>Viridiplantae</taxon>
        <taxon>Streptophyta</taxon>
        <taxon>Embryophyta</taxon>
        <taxon>Tracheophyta</taxon>
        <taxon>Spermatophyta</taxon>
        <taxon>Magnoliopsida</taxon>
        <taxon>Liliopsida</taxon>
        <taxon>Araceae</taxon>
        <taxon>Lemnoideae</taxon>
        <taxon>Spirodela</taxon>
    </lineage>
</organism>
<keyword evidence="2" id="KW-0333">Golgi apparatus</keyword>